<accession>A0ABN6F9C8</accession>
<evidence type="ECO:0000313" key="9">
    <source>
        <dbReference type="Proteomes" id="UP001320148"/>
    </source>
</evidence>
<dbReference type="PROSITE" id="PS00092">
    <property type="entry name" value="N6_MTASE"/>
    <property type="match status" value="1"/>
</dbReference>
<evidence type="ECO:0000256" key="5">
    <source>
        <dbReference type="ARBA" id="ARBA00047942"/>
    </source>
</evidence>
<evidence type="ECO:0000256" key="6">
    <source>
        <dbReference type="SAM" id="Coils"/>
    </source>
</evidence>
<dbReference type="RefSeq" id="WP_236888849.1">
    <property type="nucleotide sequence ID" value="NZ_AP024488.1"/>
</dbReference>
<keyword evidence="2" id="KW-0489">Methyltransferase</keyword>
<gene>
    <name evidence="8" type="ORF">DSLASN_30550</name>
</gene>
<dbReference type="PANTHER" id="PTHR33841:SF1">
    <property type="entry name" value="DNA METHYLTRANSFERASE A"/>
    <property type="match status" value="1"/>
</dbReference>
<evidence type="ECO:0000256" key="1">
    <source>
        <dbReference type="ARBA" id="ARBA00011900"/>
    </source>
</evidence>
<evidence type="ECO:0000313" key="8">
    <source>
        <dbReference type="EMBL" id="BCS97423.1"/>
    </source>
</evidence>
<keyword evidence="9" id="KW-1185">Reference proteome</keyword>
<dbReference type="PANTHER" id="PTHR33841">
    <property type="entry name" value="DNA METHYLTRANSFERASE YEEA-RELATED"/>
    <property type="match status" value="1"/>
</dbReference>
<organism evidence="8 9">
    <name type="scientific">Desulfoluna limicola</name>
    <dbReference type="NCBI Taxonomy" id="2810562"/>
    <lineage>
        <taxon>Bacteria</taxon>
        <taxon>Pseudomonadati</taxon>
        <taxon>Thermodesulfobacteriota</taxon>
        <taxon>Desulfobacteria</taxon>
        <taxon>Desulfobacterales</taxon>
        <taxon>Desulfolunaceae</taxon>
        <taxon>Desulfoluna</taxon>
    </lineage>
</organism>
<sequence length="1168" mass="133753">MDTGSLKKFAQEARRTLQQEVSAKLDWVLKTDSAELRESAKAIEGLKKELEATSREAVIEKAAYIWFNRFCALRFMDLKGYTRMGIVSPAPEQTQPEILAEAKMGHIDDRVGVSEERVRDLLSGRIPSRDAEGEAYRLLLVAVCNDWNPKLPFLFERIADWTELLMPEDLLSEKSLLHCMRGVLTEETCEDVEVIGWLYQFYISEKKDEVFEALKKNKKIEAENIPAATQLFTPNWIVRYLVENSLGRLWMQNNPASKLVERMDYYIPDKPNESDSNDDAPSFLKVSSPEEIKICDPACGSGHMLVYAFELLAAIYEEEGYAPKEIPGLILEKNLVGIEIDPRAGSLAAFALVMKACDTHRRFIRKPVRPNICVLKSIHFTENELDSYMKAAGNDLMTHNLRLTLEQFADADHFGSLIRPMLEDPKWMAGHLEEKVGEDMFQRNTHMKVLDVLGQAEALATKYHVVVANPPYMGGKGMNSRLKNWLKATYPDSKSDLMTCFMERSSYLSKPKGIWGMINLPSWMFLSSYEKLRNKLISTQTISTFVHLGRGIFGSDFGTVAFTIINDKPFNGVFGIYRRLFQDHVQVRSSEIIRKLFLNDSYGLYKVQQSSLQKIPGAPIAYWASNNIYLTFERSIPIASITSLHRGISTGNNDVFARLWHEVPMNHLSLTSNTHEEARHSGARWFPYNRGGVFRKWYGLGIDIIDYEKNGFRMIDAAKRGETPGFRHDGSAEYFRPTITWTALTAGKPSFRILDEGYILGHKGSSIKSSDNNRLTLLALFNSNSIDCFLEYLSQTLDINISQISALPLPESLEDLSVATTTTSLINISKNNWDSYEISWGFTDLPLLNQKYRQSTLMKTVQNLLAIWKKMTLEMKHLEEENNRIFIDAYGLQDQLTPEVPLNQITLTSNPHYRYGNNKTDAVLENLLLADTMKEFISYAVGCMFGRYSLDKPGLILANQGDTLEEYLAQVAEPTFTPDDDNVIPILEEGWFTDDITERFYNFLKVTFGEEHFDENLAFLEGAIGKTVRKYFLNDFYTDHVTRYKKRPIYWMFESPKKSFRCLIYMHRYQPDTVSVFLNDYLRDYHSKLSSRKQHLESVEASASASKPEKTKAMKEMDKIRKILLELEAWERDVIFPMAGRQIDIDLDDGVKVNYRKFDGALKKITGL</sequence>
<dbReference type="InterPro" id="IPR011639">
    <property type="entry name" value="MethylTrfase_TaqI-like_dom"/>
</dbReference>
<keyword evidence="3" id="KW-0808">Transferase</keyword>
<evidence type="ECO:0000256" key="3">
    <source>
        <dbReference type="ARBA" id="ARBA00022679"/>
    </source>
</evidence>
<evidence type="ECO:0000259" key="7">
    <source>
        <dbReference type="Pfam" id="PF07669"/>
    </source>
</evidence>
<comment type="catalytic activity">
    <reaction evidence="5">
        <text>a 2'-deoxyadenosine in DNA + S-adenosyl-L-methionine = an N(6)-methyl-2'-deoxyadenosine in DNA + S-adenosyl-L-homocysteine + H(+)</text>
        <dbReference type="Rhea" id="RHEA:15197"/>
        <dbReference type="Rhea" id="RHEA-COMP:12418"/>
        <dbReference type="Rhea" id="RHEA-COMP:12419"/>
        <dbReference type="ChEBI" id="CHEBI:15378"/>
        <dbReference type="ChEBI" id="CHEBI:57856"/>
        <dbReference type="ChEBI" id="CHEBI:59789"/>
        <dbReference type="ChEBI" id="CHEBI:90615"/>
        <dbReference type="ChEBI" id="CHEBI:90616"/>
        <dbReference type="EC" id="2.1.1.72"/>
    </reaction>
</comment>
<dbReference type="SUPFAM" id="SSF53335">
    <property type="entry name" value="S-adenosyl-L-methionine-dependent methyltransferases"/>
    <property type="match status" value="1"/>
</dbReference>
<dbReference type="EC" id="2.1.1.72" evidence="1"/>
<dbReference type="InterPro" id="IPR050953">
    <property type="entry name" value="N4_N6_ade-DNA_methylase"/>
</dbReference>
<dbReference type="InterPro" id="IPR002052">
    <property type="entry name" value="DNA_methylase_N6_adenine_CS"/>
</dbReference>
<keyword evidence="6" id="KW-0175">Coiled coil</keyword>
<keyword evidence="4" id="KW-0949">S-adenosyl-L-methionine</keyword>
<name>A0ABN6F9C8_9BACT</name>
<dbReference type="Proteomes" id="UP001320148">
    <property type="component" value="Chromosome"/>
</dbReference>
<dbReference type="PRINTS" id="PR00507">
    <property type="entry name" value="N12N6MTFRASE"/>
</dbReference>
<reference evidence="8 9" key="1">
    <citation type="submission" date="2021-02" db="EMBL/GenBank/DDBJ databases">
        <title>Complete genome of Desulfoluna sp. strain ASN36.</title>
        <authorList>
            <person name="Takahashi A."/>
            <person name="Kojima H."/>
            <person name="Fukui M."/>
        </authorList>
    </citation>
    <scope>NUCLEOTIDE SEQUENCE [LARGE SCALE GENOMIC DNA]</scope>
    <source>
        <strain evidence="8 9">ASN36</strain>
    </source>
</reference>
<dbReference type="InterPro" id="IPR047939">
    <property type="entry name" value="BREX_1_PglX"/>
</dbReference>
<protein>
    <recommendedName>
        <fullName evidence="1">site-specific DNA-methyltransferase (adenine-specific)</fullName>
        <ecNumber evidence="1">2.1.1.72</ecNumber>
    </recommendedName>
</protein>
<dbReference type="Gene3D" id="3.40.50.150">
    <property type="entry name" value="Vaccinia Virus protein VP39"/>
    <property type="match status" value="1"/>
</dbReference>
<dbReference type="Pfam" id="PF07669">
    <property type="entry name" value="Eco57I"/>
    <property type="match status" value="1"/>
</dbReference>
<dbReference type="InterPro" id="IPR029063">
    <property type="entry name" value="SAM-dependent_MTases_sf"/>
</dbReference>
<dbReference type="NCBIfam" id="NF033452">
    <property type="entry name" value="BREX_1_MTaseX"/>
    <property type="match status" value="1"/>
</dbReference>
<evidence type="ECO:0000256" key="2">
    <source>
        <dbReference type="ARBA" id="ARBA00022603"/>
    </source>
</evidence>
<evidence type="ECO:0000256" key="4">
    <source>
        <dbReference type="ARBA" id="ARBA00022691"/>
    </source>
</evidence>
<proteinExistence type="predicted"/>
<feature type="domain" description="Type II methyltransferase M.TaqI-like" evidence="7">
    <location>
        <begin position="333"/>
        <end position="552"/>
    </location>
</feature>
<feature type="coiled-coil region" evidence="6">
    <location>
        <begin position="33"/>
        <end position="63"/>
    </location>
</feature>
<dbReference type="EMBL" id="AP024488">
    <property type="protein sequence ID" value="BCS97423.1"/>
    <property type="molecule type" value="Genomic_DNA"/>
</dbReference>